<name>A0ABD1FDS8_HYPHA</name>
<feature type="domain" description="Myb/SANT-like DNA-binding" evidence="6">
    <location>
        <begin position="28"/>
        <end position="104"/>
    </location>
</feature>
<dbReference type="Pfam" id="PF13873">
    <property type="entry name" value="Myb_DNA-bind_5"/>
    <property type="match status" value="1"/>
</dbReference>
<evidence type="ECO:0000256" key="4">
    <source>
        <dbReference type="ARBA" id="ARBA00023163"/>
    </source>
</evidence>
<reference evidence="7 8" key="1">
    <citation type="submission" date="2024-05" db="EMBL/GenBank/DDBJ databases">
        <title>Genetic variation in Jamaican populations of the coffee berry borer (Hypothenemus hampei).</title>
        <authorList>
            <person name="Errbii M."/>
            <person name="Myrie A."/>
        </authorList>
    </citation>
    <scope>NUCLEOTIDE SEQUENCE [LARGE SCALE GENOMIC DNA]</scope>
    <source>
        <strain evidence="7">JA-Hopewell-2020-01-JO</strain>
        <tissue evidence="7">Whole body</tissue>
    </source>
</reference>
<dbReference type="Proteomes" id="UP001566132">
    <property type="component" value="Unassembled WGS sequence"/>
</dbReference>
<keyword evidence="4" id="KW-0804">Transcription</keyword>
<evidence type="ECO:0000259" key="6">
    <source>
        <dbReference type="Pfam" id="PF13873"/>
    </source>
</evidence>
<evidence type="ECO:0000313" key="7">
    <source>
        <dbReference type="EMBL" id="KAL1517405.1"/>
    </source>
</evidence>
<dbReference type="PANTHER" id="PTHR21411:SF0">
    <property type="entry name" value="REGULATORY PROTEIN ZESTE"/>
    <property type="match status" value="1"/>
</dbReference>
<evidence type="ECO:0000256" key="3">
    <source>
        <dbReference type="ARBA" id="ARBA00023015"/>
    </source>
</evidence>
<accession>A0ABD1FDS8</accession>
<evidence type="ECO:0000256" key="5">
    <source>
        <dbReference type="ARBA" id="ARBA00025466"/>
    </source>
</evidence>
<protein>
    <recommendedName>
        <fullName evidence="2">Regulatory protein zeste</fullName>
    </recommendedName>
</protein>
<keyword evidence="8" id="KW-1185">Reference proteome</keyword>
<dbReference type="AlphaFoldDB" id="A0ABD1FDS8"/>
<comment type="function">
    <text evidence="5">Involved in transvection phenomena (= synapsis-dependent gene expression), where the synaptic pairing of chromosomes carrying genes with which zeste interacts influences the expression of these genes. Zeste binds to DNA and stimulates transcription from a nearby promoter.</text>
</comment>
<dbReference type="PANTHER" id="PTHR21411">
    <property type="entry name" value="APONTIC"/>
    <property type="match status" value="1"/>
</dbReference>
<organism evidence="7 8">
    <name type="scientific">Hypothenemus hampei</name>
    <name type="common">Coffee berry borer</name>
    <dbReference type="NCBI Taxonomy" id="57062"/>
    <lineage>
        <taxon>Eukaryota</taxon>
        <taxon>Metazoa</taxon>
        <taxon>Ecdysozoa</taxon>
        <taxon>Arthropoda</taxon>
        <taxon>Hexapoda</taxon>
        <taxon>Insecta</taxon>
        <taxon>Pterygota</taxon>
        <taxon>Neoptera</taxon>
        <taxon>Endopterygota</taxon>
        <taxon>Coleoptera</taxon>
        <taxon>Polyphaga</taxon>
        <taxon>Cucujiformia</taxon>
        <taxon>Curculionidae</taxon>
        <taxon>Scolytinae</taxon>
        <taxon>Hypothenemus</taxon>
    </lineage>
</organism>
<dbReference type="InterPro" id="IPR028002">
    <property type="entry name" value="Myb_DNA-bind_5"/>
</dbReference>
<comment type="subunit">
    <text evidence="1">Self-associates forming complexes of several hundred monomers.</text>
</comment>
<comment type="caution">
    <text evidence="7">The sequence shown here is derived from an EMBL/GenBank/DDBJ whole genome shotgun (WGS) entry which is preliminary data.</text>
</comment>
<evidence type="ECO:0000256" key="2">
    <source>
        <dbReference type="ARBA" id="ARBA00016807"/>
    </source>
</evidence>
<keyword evidence="3" id="KW-0805">Transcription regulation</keyword>
<dbReference type="EMBL" id="JBDJPC010000001">
    <property type="protein sequence ID" value="KAL1517405.1"/>
    <property type="molecule type" value="Genomic_DNA"/>
</dbReference>
<evidence type="ECO:0000256" key="1">
    <source>
        <dbReference type="ARBA" id="ARBA00011764"/>
    </source>
</evidence>
<sequence>MQKNANAVNGSDQKWDIDLHGVGGKRRRAPNYTDKEIRVLMSLVVDHMDVIESKQTDSTTWRMKDKAWNSITEDYNKASVTSKRTSEMIRQKYESMKKTARRKEARNREETDAVQMEEYEKELLQLLELHGGYVSQKSNIDVLMETKLNDSVNIKSESSSDSIHFEDDRDEEAFIITDDDRVWDLGNNLNNRSKLYFAKKQLEQLEREEQRQITEHQYRMKTQEIKTKVFLQREKRARLEHVKKMELLELEIEFKKKRLGLI</sequence>
<evidence type="ECO:0000313" key="8">
    <source>
        <dbReference type="Proteomes" id="UP001566132"/>
    </source>
</evidence>
<gene>
    <name evidence="7" type="ORF">ABEB36_001172</name>
</gene>
<proteinExistence type="predicted"/>